<dbReference type="GeneID" id="111015901"/>
<evidence type="ECO:0000313" key="2">
    <source>
        <dbReference type="RefSeq" id="XP_022146774.1"/>
    </source>
</evidence>
<organism evidence="1 2">
    <name type="scientific">Momordica charantia</name>
    <name type="common">Bitter gourd</name>
    <name type="synonym">Balsam pear</name>
    <dbReference type="NCBI Taxonomy" id="3673"/>
    <lineage>
        <taxon>Eukaryota</taxon>
        <taxon>Viridiplantae</taxon>
        <taxon>Streptophyta</taxon>
        <taxon>Embryophyta</taxon>
        <taxon>Tracheophyta</taxon>
        <taxon>Spermatophyta</taxon>
        <taxon>Magnoliopsida</taxon>
        <taxon>eudicotyledons</taxon>
        <taxon>Gunneridae</taxon>
        <taxon>Pentapetalae</taxon>
        <taxon>rosids</taxon>
        <taxon>fabids</taxon>
        <taxon>Cucurbitales</taxon>
        <taxon>Cucurbitaceae</taxon>
        <taxon>Momordiceae</taxon>
        <taxon>Momordica</taxon>
    </lineage>
</organism>
<name>A0A6J1CZ14_MOMCH</name>
<dbReference type="InterPro" id="IPR021109">
    <property type="entry name" value="Peptidase_aspartic_dom_sf"/>
</dbReference>
<dbReference type="KEGG" id="mcha:111015901"/>
<accession>A0A6J1CZ14</accession>
<dbReference type="AlphaFoldDB" id="A0A6J1CZ14"/>
<dbReference type="Proteomes" id="UP000504603">
    <property type="component" value="Unplaced"/>
</dbReference>
<dbReference type="RefSeq" id="XP_022146774.1">
    <property type="nucleotide sequence ID" value="XM_022291082.1"/>
</dbReference>
<gene>
    <name evidence="2" type="primary">LOC111015901</name>
</gene>
<evidence type="ECO:0000313" key="1">
    <source>
        <dbReference type="Proteomes" id="UP000504603"/>
    </source>
</evidence>
<dbReference type="PANTHER" id="PTHR33240:SF15">
    <property type="entry name" value="GAG-PRO-LIKE PROTEIN"/>
    <property type="match status" value="1"/>
</dbReference>
<reference evidence="2" key="1">
    <citation type="submission" date="2025-08" db="UniProtKB">
        <authorList>
            <consortium name="RefSeq"/>
        </authorList>
    </citation>
    <scope>IDENTIFICATION</scope>
    <source>
        <strain evidence="2">OHB3-1</strain>
    </source>
</reference>
<protein>
    <submittedName>
        <fullName evidence="2">Uncharacterized protein LOC111015901</fullName>
    </submittedName>
</protein>
<proteinExistence type="predicted"/>
<dbReference type="OrthoDB" id="2919534at2759"/>
<keyword evidence="1" id="KW-1185">Reference proteome</keyword>
<dbReference type="PANTHER" id="PTHR33240">
    <property type="entry name" value="OS08G0508500 PROTEIN"/>
    <property type="match status" value="1"/>
</dbReference>
<dbReference type="Gene3D" id="2.40.70.10">
    <property type="entry name" value="Acid Proteases"/>
    <property type="match status" value="1"/>
</dbReference>
<dbReference type="CDD" id="cd00303">
    <property type="entry name" value="retropepsin_like"/>
    <property type="match status" value="1"/>
</dbReference>
<sequence length="209" mass="23294">MRGPIERESGRKRKANVREARASLGQSEVYHAYVADRSMKIEFSEGEATHVLHPHNDALVITLKIANAKVHRILVDGGSSTDISSLTAYKAMDLGEEVLKSSLTPLIGFGGERIIPKGRIELPITFRSEPKSITRMVDFLVVDYTSSYNTILERPTMHMLRAIPSTYHQSMKFPTPGGVGEIKGEQRVSRECYYTSMRGNDKASTTGRH</sequence>